<evidence type="ECO:0000256" key="1">
    <source>
        <dbReference type="SAM" id="Coils"/>
    </source>
</evidence>
<dbReference type="InterPro" id="IPR058982">
    <property type="entry name" value="Beta-barrel_AprE"/>
</dbReference>
<reference evidence="4 5" key="1">
    <citation type="submission" date="2016-10" db="EMBL/GenBank/DDBJ databases">
        <authorList>
            <person name="de Groot N.N."/>
        </authorList>
    </citation>
    <scope>NUCLEOTIDE SEQUENCE [LARGE SCALE GENOMIC DNA]</scope>
    <source>
        <strain evidence="4 5">B25</strain>
    </source>
</reference>
<name>A0A1H9H1D9_9SPIR</name>
<dbReference type="PRINTS" id="PR01490">
    <property type="entry name" value="RTXTOXIND"/>
</dbReference>
<feature type="coiled-coil region" evidence="1">
    <location>
        <begin position="214"/>
        <end position="241"/>
    </location>
</feature>
<keyword evidence="1" id="KW-0175">Coiled coil</keyword>
<evidence type="ECO:0000313" key="5">
    <source>
        <dbReference type="Proteomes" id="UP000182360"/>
    </source>
</evidence>
<dbReference type="PANTHER" id="PTHR30386">
    <property type="entry name" value="MEMBRANE FUSION SUBUNIT OF EMRAB-TOLC MULTIDRUG EFFLUX PUMP"/>
    <property type="match status" value="1"/>
</dbReference>
<dbReference type="InterPro" id="IPR050739">
    <property type="entry name" value="MFP"/>
</dbReference>
<evidence type="ECO:0000313" key="4">
    <source>
        <dbReference type="EMBL" id="SEQ56120.1"/>
    </source>
</evidence>
<dbReference type="PANTHER" id="PTHR30386:SF17">
    <property type="entry name" value="ALKALINE PROTEASE SECRETION PROTEIN APRE"/>
    <property type="match status" value="1"/>
</dbReference>
<keyword evidence="2" id="KW-1133">Transmembrane helix</keyword>
<evidence type="ECO:0000259" key="3">
    <source>
        <dbReference type="Pfam" id="PF26002"/>
    </source>
</evidence>
<organism evidence="4 5">
    <name type="scientific">Treponema bryantii</name>
    <dbReference type="NCBI Taxonomy" id="163"/>
    <lineage>
        <taxon>Bacteria</taxon>
        <taxon>Pseudomonadati</taxon>
        <taxon>Spirochaetota</taxon>
        <taxon>Spirochaetia</taxon>
        <taxon>Spirochaetales</taxon>
        <taxon>Treponemataceae</taxon>
        <taxon>Treponema</taxon>
    </lineage>
</organism>
<dbReference type="Pfam" id="PF26002">
    <property type="entry name" value="Beta-barrel_AprE"/>
    <property type="match status" value="1"/>
</dbReference>
<keyword evidence="2" id="KW-0472">Membrane</keyword>
<dbReference type="SUPFAM" id="SSF111369">
    <property type="entry name" value="HlyD-like secretion proteins"/>
    <property type="match status" value="1"/>
</dbReference>
<proteinExistence type="predicted"/>
<dbReference type="RefSeq" id="WP_074643964.1">
    <property type="nucleotide sequence ID" value="NZ_FOFU01000006.1"/>
</dbReference>
<feature type="domain" description="AprE-like beta-barrel" evidence="3">
    <location>
        <begin position="281"/>
        <end position="364"/>
    </location>
</feature>
<keyword evidence="2" id="KW-0812">Transmembrane</keyword>
<dbReference type="AlphaFoldDB" id="A0A1H9H1D9"/>
<accession>A0A1H9H1D9</accession>
<feature type="transmembrane region" description="Helical" evidence="2">
    <location>
        <begin position="29"/>
        <end position="49"/>
    </location>
</feature>
<dbReference type="Gene3D" id="2.40.30.170">
    <property type="match status" value="1"/>
</dbReference>
<gene>
    <name evidence="4" type="ORF">SAMN04487977_1066</name>
</gene>
<dbReference type="Proteomes" id="UP000182360">
    <property type="component" value="Unassembled WGS sequence"/>
</dbReference>
<dbReference type="EMBL" id="FOFU01000006">
    <property type="protein sequence ID" value="SEQ56120.1"/>
    <property type="molecule type" value="Genomic_DNA"/>
</dbReference>
<keyword evidence="5" id="KW-1185">Reference proteome</keyword>
<protein>
    <submittedName>
        <fullName evidence="4">Multidrug resistance efflux pump</fullName>
    </submittedName>
</protein>
<sequence>MSEKVVTTIKFDDFKFSRDFFDLKISKKYYRFVFLVLAFIISFFIWMIVSNFDIVVKGNAVIRPKNEVSIIKIRNSGIVREKNYVNGSIVKTGDLLFSLDSDVIMSDIENTKLQILRNENKLDVLDKLKKIIESEEIPNEIDEASIRANIYFSEKNQKKLYFEKADMLYKNEIALPDALTYSQKIFELKNERDIAKADLDKFSADFMYSLLLENYTLQKEKADLAQKLKQLEEQLSQCEIIATKDGIVEELTTFSVGDLLGSGENIIRIVPLNSDNIKAFVNILEKDISDIKIGQEVKIKLSAFNEHEYGQIKGYVSRIGADTIYENNVPYYQIDIEIKDNTIKSKKGTLSYLRPGMTGIARIKVNQKKLMAYVLEKINLKD</sequence>
<evidence type="ECO:0000256" key="2">
    <source>
        <dbReference type="SAM" id="Phobius"/>
    </source>
</evidence>
<dbReference type="OrthoDB" id="9811754at2"/>